<keyword evidence="4" id="KW-1185">Reference proteome</keyword>
<evidence type="ECO:0000313" key="4">
    <source>
        <dbReference type="Proteomes" id="UP000600101"/>
    </source>
</evidence>
<keyword evidence="1" id="KW-0732">Signal</keyword>
<dbReference type="RefSeq" id="WP_186770624.1">
    <property type="nucleotide sequence ID" value="NZ_JACOMF010000010.1"/>
</dbReference>
<reference evidence="3" key="1">
    <citation type="submission" date="2020-08" db="EMBL/GenBank/DDBJ databases">
        <authorList>
            <person name="Hu Y."/>
            <person name="Nguyen S.V."/>
            <person name="Li F."/>
            <person name="Fanning S."/>
        </authorList>
    </citation>
    <scope>NUCLEOTIDE SEQUENCE</scope>
    <source>
        <strain evidence="3">SYSU D8009</strain>
    </source>
</reference>
<feature type="chain" id="PRO_5040897238" evidence="1">
    <location>
        <begin position="28"/>
        <end position="200"/>
    </location>
</feature>
<dbReference type="AlphaFoldDB" id="A0A9X0UH37"/>
<feature type="signal peptide" evidence="1">
    <location>
        <begin position="1"/>
        <end position="27"/>
    </location>
</feature>
<comment type="caution">
    <text evidence="3">The sequence shown here is derived from an EMBL/GenBank/DDBJ whole genome shotgun (WGS) entry which is preliminary data.</text>
</comment>
<dbReference type="InterPro" id="IPR006860">
    <property type="entry name" value="FecR"/>
</dbReference>
<evidence type="ECO:0000259" key="2">
    <source>
        <dbReference type="Pfam" id="PF04773"/>
    </source>
</evidence>
<name>A0A9X0UH37_9PROT</name>
<dbReference type="Pfam" id="PF04773">
    <property type="entry name" value="FecR"/>
    <property type="match status" value="1"/>
</dbReference>
<dbReference type="EMBL" id="JACOMF010000010">
    <property type="protein sequence ID" value="MBC4015850.1"/>
    <property type="molecule type" value="Genomic_DNA"/>
</dbReference>
<protein>
    <submittedName>
        <fullName evidence="3">FecR domain-containing protein</fullName>
    </submittedName>
</protein>
<sequence length="200" mass="20687">MSNTPTGLGRRSLVLAALLARPALAQASVGRVEAVRGEAVAESPRGRRSLSPTMPVFTGEIMETAEESRLVLRLGADTELRLGAGVRLRLDRFLARSGGVLTLERGPMLLDLGPQDRAGGTAIRSPFGLVAVRGTRVWAGPSNRVFGVFVLRGAVLLVAADRAVELTAGLGSDIASPGAPPTPPIAWGAPRIAAALASVN</sequence>
<organism evidence="3 4">
    <name type="scientific">Siccirubricoccus deserti</name>
    <dbReference type="NCBI Taxonomy" id="2013562"/>
    <lineage>
        <taxon>Bacteria</taxon>
        <taxon>Pseudomonadati</taxon>
        <taxon>Pseudomonadota</taxon>
        <taxon>Alphaproteobacteria</taxon>
        <taxon>Acetobacterales</taxon>
        <taxon>Roseomonadaceae</taxon>
        <taxon>Siccirubricoccus</taxon>
    </lineage>
</organism>
<evidence type="ECO:0000256" key="1">
    <source>
        <dbReference type="SAM" id="SignalP"/>
    </source>
</evidence>
<evidence type="ECO:0000313" key="3">
    <source>
        <dbReference type="EMBL" id="MBC4015850.1"/>
    </source>
</evidence>
<gene>
    <name evidence="3" type="ORF">H7965_10995</name>
</gene>
<dbReference type="Proteomes" id="UP000600101">
    <property type="component" value="Unassembled WGS sequence"/>
</dbReference>
<feature type="domain" description="FecR protein" evidence="2">
    <location>
        <begin position="62"/>
        <end position="155"/>
    </location>
</feature>
<proteinExistence type="predicted"/>
<accession>A0A9X0UH37</accession>